<organism evidence="2 3">
    <name type="scientific">Meripilus lineatus</name>
    <dbReference type="NCBI Taxonomy" id="2056292"/>
    <lineage>
        <taxon>Eukaryota</taxon>
        <taxon>Fungi</taxon>
        <taxon>Dikarya</taxon>
        <taxon>Basidiomycota</taxon>
        <taxon>Agaricomycotina</taxon>
        <taxon>Agaricomycetes</taxon>
        <taxon>Polyporales</taxon>
        <taxon>Meripilaceae</taxon>
        <taxon>Meripilus</taxon>
    </lineage>
</organism>
<accession>A0AAD5VC22</accession>
<dbReference type="AlphaFoldDB" id="A0AAD5VC22"/>
<feature type="compositionally biased region" description="Basic and acidic residues" evidence="1">
    <location>
        <begin position="182"/>
        <end position="194"/>
    </location>
</feature>
<gene>
    <name evidence="2" type="ORF">NLI96_g818</name>
</gene>
<feature type="compositionally biased region" description="Low complexity" evidence="1">
    <location>
        <begin position="195"/>
        <end position="215"/>
    </location>
</feature>
<feature type="region of interest" description="Disordered" evidence="1">
    <location>
        <begin position="1"/>
        <end position="44"/>
    </location>
</feature>
<evidence type="ECO:0000313" key="3">
    <source>
        <dbReference type="Proteomes" id="UP001212997"/>
    </source>
</evidence>
<feature type="compositionally biased region" description="Low complexity" evidence="1">
    <location>
        <begin position="222"/>
        <end position="236"/>
    </location>
</feature>
<evidence type="ECO:0000313" key="2">
    <source>
        <dbReference type="EMBL" id="KAJ3491319.1"/>
    </source>
</evidence>
<feature type="region of interest" description="Disordered" evidence="1">
    <location>
        <begin position="177"/>
        <end position="236"/>
    </location>
</feature>
<dbReference type="Proteomes" id="UP001212997">
    <property type="component" value="Unassembled WGS sequence"/>
</dbReference>
<sequence>MATTTSTTRASFSIYRDEPSPPQPKRHASPTTSNPPTSPITNRVAPILHEKENVNPLTGHLPTIGQKLAKKRKTGAVLTAKIVLSTKSLKEAQPETKKRRLVAKTKTRGEKEKKEKRVLVSKKERLERVRKATDLPRVEEEQSEEVEEKEKVTQALVDARCYELTVMPLADVSEAYSPTTVRGEEGKDEKDKALKSSSKSPSSEPSCLPKLSSKSANEHEPSSPTFPLTSSSSFSTPERKRIYSAFTFESPSPASKRFAAHNRASSVDRFCDVPFNALLDHAV</sequence>
<comment type="caution">
    <text evidence="2">The sequence shown here is derived from an EMBL/GenBank/DDBJ whole genome shotgun (WGS) entry which is preliminary data.</text>
</comment>
<name>A0AAD5VC22_9APHY</name>
<protein>
    <submittedName>
        <fullName evidence="2">Uncharacterized protein</fullName>
    </submittedName>
</protein>
<feature type="compositionally biased region" description="Basic residues" evidence="1">
    <location>
        <begin position="97"/>
        <end position="106"/>
    </location>
</feature>
<feature type="region of interest" description="Disordered" evidence="1">
    <location>
        <begin position="94"/>
        <end position="152"/>
    </location>
</feature>
<dbReference type="EMBL" id="JANAWD010000014">
    <property type="protein sequence ID" value="KAJ3491319.1"/>
    <property type="molecule type" value="Genomic_DNA"/>
</dbReference>
<feature type="compositionally biased region" description="Low complexity" evidence="1">
    <location>
        <begin position="29"/>
        <end position="42"/>
    </location>
</feature>
<feature type="compositionally biased region" description="Basic and acidic residues" evidence="1">
    <location>
        <begin position="107"/>
        <end position="140"/>
    </location>
</feature>
<proteinExistence type="predicted"/>
<reference evidence="2" key="1">
    <citation type="submission" date="2022-07" db="EMBL/GenBank/DDBJ databases">
        <title>Genome Sequence of Physisporinus lineatus.</title>
        <authorList>
            <person name="Buettner E."/>
        </authorList>
    </citation>
    <scope>NUCLEOTIDE SEQUENCE</scope>
    <source>
        <strain evidence="2">VT162</strain>
    </source>
</reference>
<evidence type="ECO:0000256" key="1">
    <source>
        <dbReference type="SAM" id="MobiDB-lite"/>
    </source>
</evidence>
<keyword evidence="3" id="KW-1185">Reference proteome</keyword>